<dbReference type="InterPro" id="IPR016084">
    <property type="entry name" value="Haem_Oase-like_multi-hlx"/>
</dbReference>
<evidence type="ECO:0000256" key="4">
    <source>
        <dbReference type="ARBA" id="ARBA00011881"/>
    </source>
</evidence>
<evidence type="ECO:0000256" key="7">
    <source>
        <dbReference type="ARBA" id="ARBA00022977"/>
    </source>
</evidence>
<dbReference type="RefSeq" id="WP_022201198.1">
    <property type="nucleotide sequence ID" value="NZ_CAJUGB010000018.1"/>
</dbReference>
<dbReference type="PANTHER" id="PTHR43198">
    <property type="entry name" value="BIFUNCTIONAL TH2 PROTEIN"/>
    <property type="match status" value="1"/>
</dbReference>
<comment type="pathway">
    <text evidence="2">Cofactor biosynthesis; thiamine diphosphate biosynthesis.</text>
</comment>
<dbReference type="Gene3D" id="1.20.910.10">
    <property type="entry name" value="Heme oxygenase-like"/>
    <property type="match status" value="1"/>
</dbReference>
<dbReference type="EMBL" id="UAVW01000003">
    <property type="protein sequence ID" value="SQB10343.1"/>
    <property type="molecule type" value="Genomic_DNA"/>
</dbReference>
<dbReference type="SUPFAM" id="SSF48613">
    <property type="entry name" value="Heme oxygenase-like"/>
    <property type="match status" value="1"/>
</dbReference>
<evidence type="ECO:0000313" key="10">
    <source>
        <dbReference type="EMBL" id="SQB10343.1"/>
    </source>
</evidence>
<comment type="similarity">
    <text evidence="3">Belongs to the TenA family.</text>
</comment>
<sequence>MKITERLLSATKDIWASYNAHPFVRGIQDGTLDREKFKYYIIQDYLYLEEYAKVFALGIAKAKSPEVIQLFSKYVTLLTEGEMDIHRGYMGRFSISWEELKATPRALDNLSYTSYMLRVAYEEGEAEILAAILSCAYSYEVIAKKIVENRPAALEHPFYGDWVKGYADPHYSETNVLLLETTDRLTCSYTEDQIKHLTDIFVACSRYELAFWEMAWNMSK</sequence>
<comment type="subunit">
    <text evidence="4">Homotetramer.</text>
</comment>
<dbReference type="EC" id="3.5.99.2" evidence="5"/>
<evidence type="ECO:0000256" key="3">
    <source>
        <dbReference type="ARBA" id="ARBA00010264"/>
    </source>
</evidence>
<evidence type="ECO:0000256" key="6">
    <source>
        <dbReference type="ARBA" id="ARBA00013647"/>
    </source>
</evidence>
<accession>A0A227LVP0</accession>
<dbReference type="UniPathway" id="UPA00060"/>
<dbReference type="Proteomes" id="UP000251853">
    <property type="component" value="Unassembled WGS sequence"/>
</dbReference>
<evidence type="ECO:0000256" key="8">
    <source>
        <dbReference type="ARBA" id="ARBA00048337"/>
    </source>
</evidence>
<gene>
    <name evidence="10" type="primary">tenA_1</name>
    <name evidence="10" type="ORF">NCTC11224_01661</name>
</gene>
<dbReference type="InterPro" id="IPR027574">
    <property type="entry name" value="Thiaminase_II"/>
</dbReference>
<proteinExistence type="inferred from homology"/>
<dbReference type="AlphaFoldDB" id="A0A227LVP0"/>
<dbReference type="GO" id="GO:0009228">
    <property type="term" value="P:thiamine biosynthetic process"/>
    <property type="evidence" value="ECO:0007669"/>
    <property type="project" value="UniProtKB-KW"/>
</dbReference>
<dbReference type="InterPro" id="IPR004305">
    <property type="entry name" value="Thiaminase-2/PQQC"/>
</dbReference>
<evidence type="ECO:0000256" key="5">
    <source>
        <dbReference type="ARBA" id="ARBA00012684"/>
    </source>
</evidence>
<evidence type="ECO:0000259" key="9">
    <source>
        <dbReference type="Pfam" id="PF03070"/>
    </source>
</evidence>
<dbReference type="GO" id="GO:0005829">
    <property type="term" value="C:cytosol"/>
    <property type="evidence" value="ECO:0007669"/>
    <property type="project" value="TreeGrafter"/>
</dbReference>
<dbReference type="InterPro" id="IPR050967">
    <property type="entry name" value="Thiamine_Salvage_TenA"/>
</dbReference>
<evidence type="ECO:0000313" key="11">
    <source>
        <dbReference type="Proteomes" id="UP000251853"/>
    </source>
</evidence>
<evidence type="ECO:0000256" key="2">
    <source>
        <dbReference type="ARBA" id="ARBA00004948"/>
    </source>
</evidence>
<name>A0A227LVP0_9FIRM</name>
<reference evidence="10 11" key="1">
    <citation type="submission" date="2018-06" db="EMBL/GenBank/DDBJ databases">
        <authorList>
            <consortium name="Pathogen Informatics"/>
            <person name="Doyle S."/>
        </authorList>
    </citation>
    <scope>NUCLEOTIDE SEQUENCE [LARGE SCALE GENOMIC DNA]</scope>
    <source>
        <strain evidence="10 11">NCTC11224</strain>
    </source>
</reference>
<dbReference type="GO" id="GO:0050334">
    <property type="term" value="F:thiaminase activity"/>
    <property type="evidence" value="ECO:0007669"/>
    <property type="project" value="UniProtKB-EC"/>
</dbReference>
<dbReference type="GO" id="GO:0009229">
    <property type="term" value="P:thiamine diphosphate biosynthetic process"/>
    <property type="evidence" value="ECO:0007669"/>
    <property type="project" value="UniProtKB-UniPathway"/>
</dbReference>
<organism evidence="10 11">
    <name type="scientific">Enterocloster clostridioformis</name>
    <dbReference type="NCBI Taxonomy" id="1531"/>
    <lineage>
        <taxon>Bacteria</taxon>
        <taxon>Bacillati</taxon>
        <taxon>Bacillota</taxon>
        <taxon>Clostridia</taxon>
        <taxon>Lachnospirales</taxon>
        <taxon>Lachnospiraceae</taxon>
        <taxon>Enterocloster</taxon>
    </lineage>
</organism>
<dbReference type="CDD" id="cd19361">
    <property type="entry name" value="TenA_C_HP1287-like"/>
    <property type="match status" value="1"/>
</dbReference>
<feature type="domain" description="Thiaminase-2/PQQC" evidence="9">
    <location>
        <begin position="11"/>
        <end position="217"/>
    </location>
</feature>
<comment type="catalytic activity">
    <reaction evidence="8">
        <text>thiamine + H2O = 5-(2-hydroxyethyl)-4-methylthiazole + 4-amino-5-hydroxymethyl-2-methylpyrimidine + H(+)</text>
        <dbReference type="Rhea" id="RHEA:17509"/>
        <dbReference type="ChEBI" id="CHEBI:15377"/>
        <dbReference type="ChEBI" id="CHEBI:15378"/>
        <dbReference type="ChEBI" id="CHEBI:16892"/>
        <dbReference type="ChEBI" id="CHEBI:17957"/>
        <dbReference type="ChEBI" id="CHEBI:18385"/>
        <dbReference type="EC" id="3.5.99.2"/>
    </reaction>
</comment>
<comment type="catalytic activity">
    <reaction evidence="1">
        <text>4-amino-5-aminomethyl-2-methylpyrimidine + H2O = 4-amino-5-hydroxymethyl-2-methylpyrimidine + NH4(+)</text>
        <dbReference type="Rhea" id="RHEA:31799"/>
        <dbReference type="ChEBI" id="CHEBI:15377"/>
        <dbReference type="ChEBI" id="CHEBI:16892"/>
        <dbReference type="ChEBI" id="CHEBI:28938"/>
        <dbReference type="ChEBI" id="CHEBI:63416"/>
        <dbReference type="EC" id="3.5.99.2"/>
    </reaction>
</comment>
<dbReference type="NCBIfam" id="TIGR04306">
    <property type="entry name" value="salvage_TenA"/>
    <property type="match status" value="1"/>
</dbReference>
<dbReference type="PANTHER" id="PTHR43198:SF2">
    <property type="entry name" value="SI:CH1073-67J19.1-RELATED"/>
    <property type="match status" value="1"/>
</dbReference>
<dbReference type="Pfam" id="PF03070">
    <property type="entry name" value="TENA_THI-4"/>
    <property type="match status" value="1"/>
</dbReference>
<protein>
    <recommendedName>
        <fullName evidence="6">Aminopyrimidine aminohydrolase</fullName>
        <ecNumber evidence="5">3.5.99.2</ecNumber>
    </recommendedName>
</protein>
<keyword evidence="7" id="KW-0784">Thiamine biosynthesis</keyword>
<keyword evidence="10" id="KW-0378">Hydrolase</keyword>
<evidence type="ECO:0000256" key="1">
    <source>
        <dbReference type="ARBA" id="ARBA00001881"/>
    </source>
</evidence>
<keyword evidence="11" id="KW-1185">Reference proteome</keyword>